<dbReference type="Gene3D" id="3.90.1010.20">
    <property type="match status" value="1"/>
</dbReference>
<feature type="domain" description="FMN-binding" evidence="8">
    <location>
        <begin position="93"/>
        <end position="188"/>
    </location>
</feature>
<evidence type="ECO:0000313" key="9">
    <source>
        <dbReference type="EMBL" id="RJP72042.1"/>
    </source>
</evidence>
<dbReference type="EMBL" id="QZKI01000051">
    <property type="protein sequence ID" value="RJP72042.1"/>
    <property type="molecule type" value="Genomic_DNA"/>
</dbReference>
<dbReference type="HAMAP" id="MF_00479">
    <property type="entry name" value="RsxG_RnfG"/>
    <property type="match status" value="1"/>
</dbReference>
<evidence type="ECO:0000256" key="2">
    <source>
        <dbReference type="ARBA" id="ARBA00022553"/>
    </source>
</evidence>
<keyword evidence="6" id="KW-0812">Transmembrane</keyword>
<keyword evidence="6" id="KW-1278">Translocase</keyword>
<dbReference type="GO" id="GO:0005886">
    <property type="term" value="C:plasma membrane"/>
    <property type="evidence" value="ECO:0007669"/>
    <property type="project" value="UniProtKB-SubCell"/>
</dbReference>
<dbReference type="InterPro" id="IPR007329">
    <property type="entry name" value="FMN-bd"/>
</dbReference>
<evidence type="ECO:0000256" key="7">
    <source>
        <dbReference type="SAM" id="SignalP"/>
    </source>
</evidence>
<gene>
    <name evidence="6" type="primary">rnfG</name>
    <name evidence="9" type="ORF">C4532_06685</name>
</gene>
<keyword evidence="6" id="KW-1133">Transmembrane helix</keyword>
<evidence type="ECO:0000256" key="1">
    <source>
        <dbReference type="ARBA" id="ARBA00022448"/>
    </source>
</evidence>
<dbReference type="Pfam" id="PF04205">
    <property type="entry name" value="FMN_bind"/>
    <property type="match status" value="1"/>
</dbReference>
<name>A0A419F1X7_9BACT</name>
<comment type="function">
    <text evidence="6">Part of a membrane-bound complex that couples electron transfer with translocation of ions across the membrane.</text>
</comment>
<keyword evidence="7" id="KW-0732">Signal</keyword>
<dbReference type="PANTHER" id="PTHR36118">
    <property type="entry name" value="ION-TRANSLOCATING OXIDOREDUCTASE COMPLEX SUBUNIT G"/>
    <property type="match status" value="1"/>
</dbReference>
<evidence type="ECO:0000259" key="8">
    <source>
        <dbReference type="SMART" id="SM00900"/>
    </source>
</evidence>
<comment type="subunit">
    <text evidence="6">The complex is composed of six subunits: RnfA, RnfB, RnfC, RnfD, RnfE and RnfG.</text>
</comment>
<comment type="subcellular location">
    <subcellularLocation>
        <location evidence="6">Cell membrane</location>
        <topology evidence="6">Single-pass membrane protein</topology>
    </subcellularLocation>
</comment>
<evidence type="ECO:0000256" key="4">
    <source>
        <dbReference type="ARBA" id="ARBA00022643"/>
    </source>
</evidence>
<keyword evidence="4 6" id="KW-0288">FMN</keyword>
<feature type="modified residue" description="FMN phosphoryl threonine" evidence="6">
    <location>
        <position position="171"/>
    </location>
</feature>
<comment type="similarity">
    <text evidence="6">Belongs to the RnfG family.</text>
</comment>
<proteinExistence type="inferred from homology"/>
<feature type="signal peptide" evidence="7">
    <location>
        <begin position="1"/>
        <end position="23"/>
    </location>
</feature>
<reference evidence="9 10" key="1">
    <citation type="journal article" date="2017" name="ISME J.">
        <title>Energy and carbon metabolisms in a deep terrestrial subsurface fluid microbial community.</title>
        <authorList>
            <person name="Momper L."/>
            <person name="Jungbluth S.P."/>
            <person name="Lee M.D."/>
            <person name="Amend J.P."/>
        </authorList>
    </citation>
    <scope>NUCLEOTIDE SEQUENCE [LARGE SCALE GENOMIC DNA]</scope>
    <source>
        <strain evidence="9">SURF_17</strain>
    </source>
</reference>
<dbReference type="PIRSF" id="PIRSF006091">
    <property type="entry name" value="E_trnsport_RnfG"/>
    <property type="match status" value="1"/>
</dbReference>
<dbReference type="EC" id="7.-.-.-" evidence="6"/>
<organism evidence="9 10">
    <name type="scientific">Candidatus Abyssobacteria bacterium SURF_17</name>
    <dbReference type="NCBI Taxonomy" id="2093361"/>
    <lineage>
        <taxon>Bacteria</taxon>
        <taxon>Pseudomonadati</taxon>
        <taxon>Candidatus Hydrogenedentota</taxon>
        <taxon>Candidatus Abyssobacteria</taxon>
    </lineage>
</organism>
<dbReference type="GO" id="GO:0022900">
    <property type="term" value="P:electron transport chain"/>
    <property type="evidence" value="ECO:0007669"/>
    <property type="project" value="UniProtKB-UniRule"/>
</dbReference>
<keyword evidence="2 6" id="KW-0597">Phosphoprotein</keyword>
<feature type="chain" id="PRO_5019110002" description="Ion-translocating oxidoreductase complex subunit G" evidence="7">
    <location>
        <begin position="24"/>
        <end position="206"/>
    </location>
</feature>
<dbReference type="SMART" id="SM00900">
    <property type="entry name" value="FMN_bind"/>
    <property type="match status" value="1"/>
</dbReference>
<dbReference type="Proteomes" id="UP000285961">
    <property type="component" value="Unassembled WGS sequence"/>
</dbReference>
<protein>
    <recommendedName>
        <fullName evidence="6">Ion-translocating oxidoreductase complex subunit G</fullName>
        <ecNumber evidence="6">7.-.-.-</ecNumber>
    </recommendedName>
    <alternativeName>
        <fullName evidence="6">Rnf electron transport complex subunit G</fullName>
    </alternativeName>
</protein>
<dbReference type="GO" id="GO:0010181">
    <property type="term" value="F:FMN binding"/>
    <property type="evidence" value="ECO:0007669"/>
    <property type="project" value="InterPro"/>
</dbReference>
<dbReference type="PANTHER" id="PTHR36118:SF1">
    <property type="entry name" value="ION-TRANSLOCATING OXIDOREDUCTASE COMPLEX SUBUNIT G"/>
    <property type="match status" value="1"/>
</dbReference>
<keyword evidence="6" id="KW-0472">Membrane</keyword>
<dbReference type="InterPro" id="IPR010209">
    <property type="entry name" value="Ion_transpt_RnfG/RsxG"/>
</dbReference>
<keyword evidence="1 6" id="KW-0813">Transport</keyword>
<accession>A0A419F1X7</accession>
<dbReference type="AlphaFoldDB" id="A0A419F1X7"/>
<keyword evidence="3 6" id="KW-0285">Flavoprotein</keyword>
<sequence length="206" mass="22195">MNTYARLSLVLFIICAISAGALALADAATRSRIRANEEYKERILRGKALAGEERGGAVVFDPQPVEIEGREYYIGRLDGKFAGTAFTAVTNKGYSGPIEVVIAMDEVGEKIAGVRIKSHSETPGLGANATQIKYGDIEPWFLAQFSGKEAQEARLKADDPNGEIDAITAATITSRAVTNCVQEAASDFSQAWDKLKVRLEHGETAE</sequence>
<evidence type="ECO:0000256" key="5">
    <source>
        <dbReference type="ARBA" id="ARBA00022982"/>
    </source>
</evidence>
<comment type="cofactor">
    <cofactor evidence="6">
        <name>FMN</name>
        <dbReference type="ChEBI" id="CHEBI:58210"/>
    </cofactor>
</comment>
<keyword evidence="6" id="KW-1003">Cell membrane</keyword>
<evidence type="ECO:0000256" key="6">
    <source>
        <dbReference type="HAMAP-Rule" id="MF_00479"/>
    </source>
</evidence>
<comment type="caution">
    <text evidence="9">The sequence shown here is derived from an EMBL/GenBank/DDBJ whole genome shotgun (WGS) entry which is preliminary data.</text>
</comment>
<keyword evidence="5 6" id="KW-0249">Electron transport</keyword>
<evidence type="ECO:0000256" key="3">
    <source>
        <dbReference type="ARBA" id="ARBA00022630"/>
    </source>
</evidence>
<dbReference type="GO" id="GO:0009055">
    <property type="term" value="F:electron transfer activity"/>
    <property type="evidence" value="ECO:0007669"/>
    <property type="project" value="InterPro"/>
</dbReference>
<dbReference type="NCBIfam" id="TIGR01947">
    <property type="entry name" value="rnfG"/>
    <property type="match status" value="1"/>
</dbReference>
<evidence type="ECO:0000313" key="10">
    <source>
        <dbReference type="Proteomes" id="UP000285961"/>
    </source>
</evidence>